<dbReference type="RefSeq" id="WP_236334604.1">
    <property type="nucleotide sequence ID" value="NZ_CAKMMG010000003.1"/>
</dbReference>
<name>A0ABM9CBU6_9BACL</name>
<keyword evidence="1 2" id="KW-0238">DNA-binding</keyword>
<evidence type="ECO:0000256" key="2">
    <source>
        <dbReference type="PROSITE-ProRule" id="PRU00335"/>
    </source>
</evidence>
<sequence>MNNDDRRIRKTKKALREALAELMMNKELRSITIQELSDTADVHRATFYAHYRDIYDLYEQLEEAMVNEMGAIIIHDPTHTYDELFKSVIDYVIENSKMCRMFLKNHTFHERISEFLEEKYFDIWKYETGEVMVTDEWEFLANYHIQGCLAIVTRWAENDYIYPKEKITDMILRIDNHFDEILT</sequence>
<feature type="DNA-binding region" description="H-T-H motif" evidence="2">
    <location>
        <begin position="32"/>
        <end position="51"/>
    </location>
</feature>
<dbReference type="PANTHER" id="PTHR43479">
    <property type="entry name" value="ACREF/ENVCD OPERON REPRESSOR-RELATED"/>
    <property type="match status" value="1"/>
</dbReference>
<evidence type="ECO:0000256" key="1">
    <source>
        <dbReference type="ARBA" id="ARBA00023125"/>
    </source>
</evidence>
<feature type="domain" description="HTH tetR-type" evidence="3">
    <location>
        <begin position="9"/>
        <end position="69"/>
    </location>
</feature>
<evidence type="ECO:0000313" key="4">
    <source>
        <dbReference type="EMBL" id="CAH1208436.1"/>
    </source>
</evidence>
<dbReference type="EMBL" id="CAKMMG010000003">
    <property type="protein sequence ID" value="CAH1208436.1"/>
    <property type="molecule type" value="Genomic_DNA"/>
</dbReference>
<dbReference type="SUPFAM" id="SSF46689">
    <property type="entry name" value="Homeodomain-like"/>
    <property type="match status" value="1"/>
</dbReference>
<dbReference type="Pfam" id="PF14278">
    <property type="entry name" value="TetR_C_8"/>
    <property type="match status" value="1"/>
</dbReference>
<dbReference type="InterPro" id="IPR009057">
    <property type="entry name" value="Homeodomain-like_sf"/>
</dbReference>
<comment type="caution">
    <text evidence="4">The sequence shown here is derived from an EMBL/GenBank/DDBJ whole genome shotgun (WGS) entry which is preliminary data.</text>
</comment>
<proteinExistence type="predicted"/>
<dbReference type="Proteomes" id="UP000838324">
    <property type="component" value="Unassembled WGS sequence"/>
</dbReference>
<dbReference type="PROSITE" id="PS50977">
    <property type="entry name" value="HTH_TETR_2"/>
    <property type="match status" value="1"/>
</dbReference>
<gene>
    <name evidence="4" type="ORF">PAECIP111892_03109</name>
</gene>
<organism evidence="4 5">
    <name type="scientific">Paenibacillus auburnensis</name>
    <dbReference type="NCBI Taxonomy" id="2905649"/>
    <lineage>
        <taxon>Bacteria</taxon>
        <taxon>Bacillati</taxon>
        <taxon>Bacillota</taxon>
        <taxon>Bacilli</taxon>
        <taxon>Bacillales</taxon>
        <taxon>Paenibacillaceae</taxon>
        <taxon>Paenibacillus</taxon>
    </lineage>
</organism>
<evidence type="ECO:0000259" key="3">
    <source>
        <dbReference type="PROSITE" id="PS50977"/>
    </source>
</evidence>
<evidence type="ECO:0000313" key="5">
    <source>
        <dbReference type="Proteomes" id="UP000838324"/>
    </source>
</evidence>
<dbReference type="InterPro" id="IPR039532">
    <property type="entry name" value="TetR_C_Firmicutes"/>
</dbReference>
<dbReference type="Gene3D" id="1.10.357.10">
    <property type="entry name" value="Tetracycline Repressor, domain 2"/>
    <property type="match status" value="1"/>
</dbReference>
<keyword evidence="5" id="KW-1185">Reference proteome</keyword>
<accession>A0ABM9CBU6</accession>
<dbReference type="InterPro" id="IPR001647">
    <property type="entry name" value="HTH_TetR"/>
</dbReference>
<protein>
    <recommendedName>
        <fullName evidence="3">HTH tetR-type domain-containing protein</fullName>
    </recommendedName>
</protein>
<dbReference type="InterPro" id="IPR050624">
    <property type="entry name" value="HTH-type_Tx_Regulator"/>
</dbReference>
<dbReference type="PANTHER" id="PTHR43479:SF7">
    <property type="entry name" value="TETR-FAMILY TRANSCRIPTIONAL REGULATOR"/>
    <property type="match status" value="1"/>
</dbReference>
<reference evidence="4" key="1">
    <citation type="submission" date="2022-01" db="EMBL/GenBank/DDBJ databases">
        <authorList>
            <person name="Criscuolo A."/>
        </authorList>
    </citation>
    <scope>NUCLEOTIDE SEQUENCE</scope>
    <source>
        <strain evidence="4">CIP111892</strain>
    </source>
</reference>